<dbReference type="CDD" id="cd06572">
    <property type="entry name" value="Histidinol_dh"/>
    <property type="match status" value="1"/>
</dbReference>
<dbReference type="Pfam" id="PF00815">
    <property type="entry name" value="Histidinol_dh"/>
    <property type="match status" value="1"/>
</dbReference>
<keyword evidence="3" id="KW-0479">Metal-binding</keyword>
<dbReference type="PRINTS" id="PR00083">
    <property type="entry name" value="HOLDHDRGNASE"/>
</dbReference>
<evidence type="ECO:0000256" key="3">
    <source>
        <dbReference type="ARBA" id="ARBA00022723"/>
    </source>
</evidence>
<dbReference type="PANTHER" id="PTHR21256">
    <property type="entry name" value="HISTIDINOL DEHYDROGENASE HDH"/>
    <property type="match status" value="1"/>
</dbReference>
<organism evidence="6">
    <name type="scientific">freshwater metagenome</name>
    <dbReference type="NCBI Taxonomy" id="449393"/>
    <lineage>
        <taxon>unclassified sequences</taxon>
        <taxon>metagenomes</taxon>
        <taxon>ecological metagenomes</taxon>
    </lineage>
</organism>
<name>A0A6J7I4B1_9ZZZZ</name>
<dbReference type="Gene3D" id="3.40.50.1980">
    <property type="entry name" value="Nitrogenase molybdenum iron protein domain"/>
    <property type="match status" value="2"/>
</dbReference>
<dbReference type="GO" id="GO:0005829">
    <property type="term" value="C:cytosol"/>
    <property type="evidence" value="ECO:0007669"/>
    <property type="project" value="TreeGrafter"/>
</dbReference>
<keyword evidence="4" id="KW-0862">Zinc</keyword>
<dbReference type="InterPro" id="IPR001692">
    <property type="entry name" value="Histidinol_DH_CS"/>
</dbReference>
<dbReference type="GO" id="GO:0004399">
    <property type="term" value="F:histidinol dehydrogenase activity"/>
    <property type="evidence" value="ECO:0007669"/>
    <property type="project" value="InterPro"/>
</dbReference>
<dbReference type="SUPFAM" id="SSF53720">
    <property type="entry name" value="ALDH-like"/>
    <property type="match status" value="1"/>
</dbReference>
<dbReference type="Gene3D" id="1.20.5.1300">
    <property type="match status" value="1"/>
</dbReference>
<protein>
    <submittedName>
        <fullName evidence="6">Unannotated protein</fullName>
    </submittedName>
</protein>
<evidence type="ECO:0000313" key="6">
    <source>
        <dbReference type="EMBL" id="CAB4925698.1"/>
    </source>
</evidence>
<dbReference type="NCBIfam" id="TIGR00069">
    <property type="entry name" value="hisD"/>
    <property type="match status" value="1"/>
</dbReference>
<evidence type="ECO:0000256" key="5">
    <source>
        <dbReference type="ARBA" id="ARBA00023002"/>
    </source>
</evidence>
<dbReference type="GO" id="GO:0051287">
    <property type="term" value="F:NAD binding"/>
    <property type="evidence" value="ECO:0007669"/>
    <property type="project" value="InterPro"/>
</dbReference>
<sequence>MASSERLTLVAPDDAASLAAHVRAQAPVAGDVSADVRTIVRAIREGGDAVLAEHVERLDGGGPVHVTTSELDAALAGLEGAARSGLELAIANVGAVAQAGVDAEREVTLDQGQTIRLREVPVRRAAVYVPGGRAPYPSSVVMGVITAKAAGVEEIVVCAPGAHPVILAACALCGVDEVHRMGGAHAIAALAYGTESIERVDVIVGPGNLWVQEAKRLVSGDVGIDGFAGPSDLLVLASAGADPWLIAADLLAQAEHGSGTLCIVTSDDAALLDAVAELLEPAADTGAVIALVAAPDLDDALALSEAFAPEHLELQGAAAEALAPRVRNAGCLFVGAASATAFGDYVAGSNHTLPTGGAARFASGLSPRHFRRRMAEVHVGPAAGRLAGPGAALARAEGFGLHATSMEVRENGAS</sequence>
<comment type="similarity">
    <text evidence="2">Belongs to the histidinol dehydrogenase family.</text>
</comment>
<comment type="cofactor">
    <cofactor evidence="1">
        <name>Zn(2+)</name>
        <dbReference type="ChEBI" id="CHEBI:29105"/>
    </cofactor>
</comment>
<dbReference type="PIRSF" id="PIRSF000099">
    <property type="entry name" value="Histidinol_dh"/>
    <property type="match status" value="1"/>
</dbReference>
<proteinExistence type="inferred from homology"/>
<dbReference type="InterPro" id="IPR012131">
    <property type="entry name" value="Hstdl_DH"/>
</dbReference>
<evidence type="ECO:0000256" key="2">
    <source>
        <dbReference type="ARBA" id="ARBA00010178"/>
    </source>
</evidence>
<dbReference type="GO" id="GO:0000105">
    <property type="term" value="P:L-histidine biosynthetic process"/>
    <property type="evidence" value="ECO:0007669"/>
    <property type="project" value="InterPro"/>
</dbReference>
<dbReference type="EMBL" id="CAFBMX010000003">
    <property type="protein sequence ID" value="CAB4925698.1"/>
    <property type="molecule type" value="Genomic_DNA"/>
</dbReference>
<dbReference type="InterPro" id="IPR016161">
    <property type="entry name" value="Ald_DH/histidinol_DH"/>
</dbReference>
<evidence type="ECO:0000256" key="1">
    <source>
        <dbReference type="ARBA" id="ARBA00001947"/>
    </source>
</evidence>
<dbReference type="PANTHER" id="PTHR21256:SF2">
    <property type="entry name" value="HISTIDINE BIOSYNTHESIS TRIFUNCTIONAL PROTEIN"/>
    <property type="match status" value="1"/>
</dbReference>
<dbReference type="GO" id="GO:0046872">
    <property type="term" value="F:metal ion binding"/>
    <property type="evidence" value="ECO:0007669"/>
    <property type="project" value="UniProtKB-KW"/>
</dbReference>
<dbReference type="FunFam" id="3.40.50.1980:FF:000001">
    <property type="entry name" value="Histidinol dehydrogenase"/>
    <property type="match status" value="1"/>
</dbReference>
<gene>
    <name evidence="6" type="ORF">UFOPK3674_00838</name>
</gene>
<dbReference type="PROSITE" id="PS00611">
    <property type="entry name" value="HISOL_DEHYDROGENASE"/>
    <property type="match status" value="1"/>
</dbReference>
<dbReference type="AlphaFoldDB" id="A0A6J7I4B1"/>
<accession>A0A6J7I4B1</accession>
<reference evidence="6" key="1">
    <citation type="submission" date="2020-05" db="EMBL/GenBank/DDBJ databases">
        <authorList>
            <person name="Chiriac C."/>
            <person name="Salcher M."/>
            <person name="Ghai R."/>
            <person name="Kavagutti S V."/>
        </authorList>
    </citation>
    <scope>NUCLEOTIDE SEQUENCE</scope>
</reference>
<evidence type="ECO:0000256" key="4">
    <source>
        <dbReference type="ARBA" id="ARBA00022833"/>
    </source>
</evidence>
<dbReference type="InterPro" id="IPR022695">
    <property type="entry name" value="Histidinol_DH_monofunct"/>
</dbReference>
<keyword evidence="5" id="KW-0560">Oxidoreductase</keyword>